<evidence type="ECO:0000256" key="4">
    <source>
        <dbReference type="ARBA" id="ARBA00022801"/>
    </source>
</evidence>
<feature type="compositionally biased region" description="Basic and acidic residues" evidence="5">
    <location>
        <begin position="204"/>
        <end position="222"/>
    </location>
</feature>
<evidence type="ECO:0000256" key="3">
    <source>
        <dbReference type="ARBA" id="ARBA00022759"/>
    </source>
</evidence>
<dbReference type="SUPFAM" id="SSF64496">
    <property type="entry name" value="DNA-binding domain of intron-encoded endonucleases"/>
    <property type="match status" value="3"/>
</dbReference>
<feature type="compositionally biased region" description="Basic and acidic residues" evidence="5">
    <location>
        <begin position="146"/>
        <end position="163"/>
    </location>
</feature>
<dbReference type="Pfam" id="PF01541">
    <property type="entry name" value="GIY-YIG"/>
    <property type="match status" value="1"/>
</dbReference>
<keyword evidence="2" id="KW-0540">Nuclease</keyword>
<dbReference type="KEGG" id="vg:5659310"/>
<keyword evidence="4" id="KW-0378">Hydrolase</keyword>
<feature type="domain" description="GIY-YIG" evidence="6">
    <location>
        <begin position="26"/>
        <end position="113"/>
    </location>
</feature>
<reference evidence="7 8" key="1">
    <citation type="journal article" date="2007" name="Virology">
        <title>Sequence and annotation of the 369-kb NY-2A and the 345-kb AR158 viruses that infect Chlorella NC64A.</title>
        <authorList>
            <person name="Fitzgerald L.A."/>
            <person name="Graves M.V."/>
            <person name="Li X."/>
            <person name="Feldblyum T."/>
            <person name="Nierman W.C."/>
            <person name="Van Etten J.L."/>
        </authorList>
    </citation>
    <scope>NUCLEOTIDE SEQUENCE [LARGE SCALE GENOMIC DNA]</scope>
    <source>
        <strain evidence="7 8">NY-2A</strain>
    </source>
</reference>
<dbReference type="InterPro" id="IPR003611">
    <property type="entry name" value="NUMOD3"/>
</dbReference>
<evidence type="ECO:0000259" key="6">
    <source>
        <dbReference type="PROSITE" id="PS50164"/>
    </source>
</evidence>
<dbReference type="Pfam" id="PF07460">
    <property type="entry name" value="NUMOD3"/>
    <property type="match status" value="3"/>
</dbReference>
<keyword evidence="3" id="KW-0255">Endonuclease</keyword>
<dbReference type="CDD" id="cd10443">
    <property type="entry name" value="GIY-YIG_HE_Tlr8p_PBC-V_like"/>
    <property type="match status" value="1"/>
</dbReference>
<dbReference type="InterPro" id="IPR036388">
    <property type="entry name" value="WH-like_DNA-bd_sf"/>
</dbReference>
<dbReference type="InterPro" id="IPR010896">
    <property type="entry name" value="NUMOD1"/>
</dbReference>
<dbReference type="GO" id="GO:0003677">
    <property type="term" value="F:DNA binding"/>
    <property type="evidence" value="ECO:0007669"/>
    <property type="project" value="InterPro"/>
</dbReference>
<dbReference type="SMART" id="SM00497">
    <property type="entry name" value="IENR1"/>
    <property type="match status" value="1"/>
</dbReference>
<sequence length="291" mass="33847">MTNDTRIDTYSFKYISSFEFKRSMGNYAYFYIWTLRTSGYQYVGVTTQEIQQRIRQHCKPSSECVKLRNAIQKYGVDAFDIEWFEWCDEWDLAYIEMILIEELETLSPEGYNLRKGGGCYGSLSEETKKKLSEANTGEKNPFYGKQHSEETKKKNSEAIRGEKNPMFGKTGEKSPNYGKSRTDETKKKQSDAKIGEKNNMFGKQHSEETKKKQSETQLGEKHHNSKRVYQYDLEGKYIRSFGSYSEAGRSVGKSHGYIAACARGERPSAYDYKWSTEFIPDLARWTYTIMQ</sequence>
<protein>
    <submittedName>
        <fullName evidence="7">Uncharacterized protein B389R</fullName>
    </submittedName>
</protein>
<dbReference type="SMART" id="SM00496">
    <property type="entry name" value="IENR2"/>
    <property type="match status" value="4"/>
</dbReference>
<feature type="compositionally biased region" description="Basic and acidic residues" evidence="5">
    <location>
        <begin position="180"/>
        <end position="196"/>
    </location>
</feature>
<feature type="region of interest" description="Disordered" evidence="5">
    <location>
        <begin position="131"/>
        <end position="226"/>
    </location>
</feature>
<gene>
    <name evidence="7" type="primary">B389R</name>
    <name evidence="7" type="ORF">NY2A_B389R</name>
</gene>
<dbReference type="GO" id="GO:0004519">
    <property type="term" value="F:endonuclease activity"/>
    <property type="evidence" value="ECO:0007669"/>
    <property type="project" value="UniProtKB-KW"/>
</dbReference>
<organismHost>
    <name type="scientific">Chlorella</name>
    <dbReference type="NCBI Taxonomy" id="3071"/>
</organismHost>
<dbReference type="Pfam" id="PF07453">
    <property type="entry name" value="NUMOD1"/>
    <property type="match status" value="1"/>
</dbReference>
<dbReference type="Gene3D" id="1.10.10.10">
    <property type="entry name" value="Winged helix-like DNA-binding domain superfamily/Winged helix DNA-binding domain"/>
    <property type="match status" value="1"/>
</dbReference>
<dbReference type="Proteomes" id="UP000202419">
    <property type="component" value="Segment"/>
</dbReference>
<dbReference type="InterPro" id="IPR035901">
    <property type="entry name" value="GIY-YIG_endonuc_sf"/>
</dbReference>
<evidence type="ECO:0000256" key="5">
    <source>
        <dbReference type="SAM" id="MobiDB-lite"/>
    </source>
</evidence>
<evidence type="ECO:0000256" key="1">
    <source>
        <dbReference type="ARBA" id="ARBA00010045"/>
    </source>
</evidence>
<keyword evidence="8" id="KW-1185">Reference proteome</keyword>
<dbReference type="SUPFAM" id="SSF82771">
    <property type="entry name" value="GIY-YIG endonuclease"/>
    <property type="match status" value="1"/>
</dbReference>
<evidence type="ECO:0000313" key="8">
    <source>
        <dbReference type="Proteomes" id="UP000202419"/>
    </source>
</evidence>
<dbReference type="NCBIfam" id="TIGR01453">
    <property type="entry name" value="grpIintron_endo"/>
    <property type="match status" value="2"/>
</dbReference>
<dbReference type="GO" id="GO:0016787">
    <property type="term" value="F:hydrolase activity"/>
    <property type="evidence" value="ECO:0007669"/>
    <property type="project" value="UniProtKB-KW"/>
</dbReference>
<dbReference type="RefSeq" id="YP_001497585.1">
    <property type="nucleotide sequence ID" value="NC_009898.1"/>
</dbReference>
<dbReference type="OrthoDB" id="13560at10239"/>
<dbReference type="InterPro" id="IPR000305">
    <property type="entry name" value="GIY-YIG_endonuc"/>
</dbReference>
<dbReference type="SMART" id="SM00465">
    <property type="entry name" value="GIYc"/>
    <property type="match status" value="1"/>
</dbReference>
<comment type="similarity">
    <text evidence="1">To endonucleases of group I introns of fungi and phage.</text>
</comment>
<dbReference type="InterPro" id="IPR003647">
    <property type="entry name" value="Intron_nuc_1_rpt"/>
</dbReference>
<dbReference type="PROSITE" id="PS50164">
    <property type="entry name" value="GIY_YIG"/>
    <property type="match status" value="1"/>
</dbReference>
<dbReference type="EMBL" id="DQ491002">
    <property type="protein sequence ID" value="ABT14788.1"/>
    <property type="molecule type" value="Genomic_DNA"/>
</dbReference>
<evidence type="ECO:0000313" key="7">
    <source>
        <dbReference type="EMBL" id="ABT14788.1"/>
    </source>
</evidence>
<accession>A7IWR4</accession>
<evidence type="ECO:0000256" key="2">
    <source>
        <dbReference type="ARBA" id="ARBA00022722"/>
    </source>
</evidence>
<name>A7IWR4_PBCVN</name>
<organism evidence="7 8">
    <name type="scientific">Paramecium bursaria Chlorella virus NY2A</name>
    <name type="common">PBCV-NY2A</name>
    <dbReference type="NCBI Taxonomy" id="46021"/>
    <lineage>
        <taxon>Viruses</taxon>
        <taxon>Varidnaviria</taxon>
        <taxon>Bamfordvirae</taxon>
        <taxon>Nucleocytoviricota</taxon>
        <taxon>Megaviricetes</taxon>
        <taxon>Algavirales</taxon>
        <taxon>Phycodnaviridae</taxon>
        <taxon>Chlorovirus</taxon>
        <taxon>Chlorovirus americanus</taxon>
    </lineage>
</organism>
<proteinExistence type="predicted"/>
<dbReference type="InterPro" id="IPR006350">
    <property type="entry name" value="Intron_endoG1"/>
</dbReference>
<dbReference type="GeneID" id="5659310"/>